<keyword evidence="2" id="KW-1185">Reference proteome</keyword>
<evidence type="ECO:0000313" key="1">
    <source>
        <dbReference type="EMBL" id="GIZ53367.1"/>
    </source>
</evidence>
<dbReference type="SUPFAM" id="SSF47413">
    <property type="entry name" value="lambda repressor-like DNA-binding domains"/>
    <property type="match status" value="1"/>
</dbReference>
<dbReference type="RefSeq" id="WP_220809785.1">
    <property type="nucleotide sequence ID" value="NZ_BPMK01000016.1"/>
</dbReference>
<gene>
    <name evidence="1" type="ORF">NCCP691_33810</name>
</gene>
<reference evidence="1 2" key="1">
    <citation type="journal article" date="2022" name="Int. J. Syst. Evol. Microbiol.">
        <title>Noviherbaspirillum aridicola sp. nov., isolated from an arid soil in Pakistan.</title>
        <authorList>
            <person name="Khan I.U."/>
            <person name="Saqib M."/>
            <person name="Amin A."/>
            <person name="Hussain F."/>
            <person name="Li L."/>
            <person name="Liu Y.H."/>
            <person name="Fang B.Z."/>
            <person name="Ahmed I."/>
            <person name="Li W.J."/>
        </authorList>
    </citation>
    <scope>NUCLEOTIDE SEQUENCE [LARGE SCALE GENOMIC DNA]</scope>
    <source>
        <strain evidence="1 2">NCCP-691</strain>
    </source>
</reference>
<dbReference type="Proteomes" id="UP000887222">
    <property type="component" value="Unassembled WGS sequence"/>
</dbReference>
<accession>A0ABQ4Q820</accession>
<evidence type="ECO:0000313" key="2">
    <source>
        <dbReference type="Proteomes" id="UP000887222"/>
    </source>
</evidence>
<name>A0ABQ4Q820_9BURK</name>
<dbReference type="InterPro" id="IPR010982">
    <property type="entry name" value="Lambda_DNA-bd_dom_sf"/>
</dbReference>
<protein>
    <recommendedName>
        <fullName evidence="3">HTH cro/C1-type domain-containing protein</fullName>
    </recommendedName>
</protein>
<evidence type="ECO:0008006" key="3">
    <source>
        <dbReference type="Google" id="ProtNLM"/>
    </source>
</evidence>
<dbReference type="EMBL" id="BPMK01000016">
    <property type="protein sequence ID" value="GIZ53367.1"/>
    <property type="molecule type" value="Genomic_DNA"/>
</dbReference>
<comment type="caution">
    <text evidence="1">The sequence shown here is derived from an EMBL/GenBank/DDBJ whole genome shotgun (WGS) entry which is preliminary data.</text>
</comment>
<proteinExistence type="predicted"/>
<organism evidence="1 2">
    <name type="scientific">Noviherbaspirillum aridicola</name>
    <dbReference type="NCBI Taxonomy" id="2849687"/>
    <lineage>
        <taxon>Bacteria</taxon>
        <taxon>Pseudomonadati</taxon>
        <taxon>Pseudomonadota</taxon>
        <taxon>Betaproteobacteria</taxon>
        <taxon>Burkholderiales</taxon>
        <taxon>Oxalobacteraceae</taxon>
        <taxon>Noviherbaspirillum</taxon>
    </lineage>
</organism>
<sequence length="90" mass="10221">MNISYAPNRLLDTLAEWLRAANDRQLSRLLQISLPVIQGIRSGRISLSPSLLLMMAECAGKTVDELRQVLGERRSKARMPQRLHRQLRAA</sequence>